<dbReference type="EMBL" id="LR862138">
    <property type="protein sequence ID" value="CAD1818027.1"/>
    <property type="molecule type" value="Genomic_DNA"/>
</dbReference>
<keyword evidence="5 6" id="KW-0539">Nucleus</keyword>
<dbReference type="GO" id="GO:0045892">
    <property type="term" value="P:negative regulation of DNA-templated transcription"/>
    <property type="evidence" value="ECO:0007669"/>
    <property type="project" value="UniProtKB-UniRule"/>
</dbReference>
<dbReference type="InterPro" id="IPR006458">
    <property type="entry name" value="Ovate_C"/>
</dbReference>
<dbReference type="Pfam" id="PF04844">
    <property type="entry name" value="Ovate"/>
    <property type="match status" value="1"/>
</dbReference>
<comment type="subcellular location">
    <subcellularLocation>
        <location evidence="1 6">Nucleus</location>
    </subcellularLocation>
</comment>
<feature type="domain" description="OVATE" evidence="8">
    <location>
        <begin position="144"/>
        <end position="203"/>
    </location>
</feature>
<evidence type="ECO:0000259" key="8">
    <source>
        <dbReference type="PROSITE" id="PS51754"/>
    </source>
</evidence>
<reference evidence="9" key="1">
    <citation type="submission" date="2020-07" db="EMBL/GenBank/DDBJ databases">
        <authorList>
            <person name="Lin J."/>
        </authorList>
    </citation>
    <scope>NUCLEOTIDE SEQUENCE</scope>
</reference>
<evidence type="ECO:0000256" key="2">
    <source>
        <dbReference type="ARBA" id="ARBA00022491"/>
    </source>
</evidence>
<organism evidence="9">
    <name type="scientific">Ananas comosus var. bracteatus</name>
    <name type="common">red pineapple</name>
    <dbReference type="NCBI Taxonomy" id="296719"/>
    <lineage>
        <taxon>Eukaryota</taxon>
        <taxon>Viridiplantae</taxon>
        <taxon>Streptophyta</taxon>
        <taxon>Embryophyta</taxon>
        <taxon>Tracheophyta</taxon>
        <taxon>Spermatophyta</taxon>
        <taxon>Magnoliopsida</taxon>
        <taxon>Liliopsida</taxon>
        <taxon>Poales</taxon>
        <taxon>Bromeliaceae</taxon>
        <taxon>Bromelioideae</taxon>
        <taxon>Ananas</taxon>
    </lineage>
</organism>
<comment type="function">
    <text evidence="6">Transcriptional repressor that regulates multiple aspects of plant growth and development.</text>
</comment>
<dbReference type="PANTHER" id="PTHR33057:SF228">
    <property type="entry name" value="TRANSCRIPTION REPRESSOR OFP8"/>
    <property type="match status" value="1"/>
</dbReference>
<evidence type="ECO:0000256" key="5">
    <source>
        <dbReference type="ARBA" id="ARBA00023242"/>
    </source>
</evidence>
<keyword evidence="2 6" id="KW-0678">Repressor</keyword>
<accession>A0A6V7NHG7</accession>
<feature type="region of interest" description="Disordered" evidence="7">
    <location>
        <begin position="90"/>
        <end position="141"/>
    </location>
</feature>
<keyword evidence="3 6" id="KW-0805">Transcription regulation</keyword>
<dbReference type="PANTHER" id="PTHR33057">
    <property type="entry name" value="TRANSCRIPTION REPRESSOR OFP7-RELATED"/>
    <property type="match status" value="1"/>
</dbReference>
<dbReference type="PROSITE" id="PS51754">
    <property type="entry name" value="OVATE"/>
    <property type="match status" value="1"/>
</dbReference>
<proteinExistence type="predicted"/>
<evidence type="ECO:0000313" key="9">
    <source>
        <dbReference type="EMBL" id="CAD1818027.1"/>
    </source>
</evidence>
<feature type="compositionally biased region" description="Acidic residues" evidence="7">
    <location>
        <begin position="122"/>
        <end position="131"/>
    </location>
</feature>
<dbReference type="InterPro" id="IPR038933">
    <property type="entry name" value="Ovate"/>
</dbReference>
<evidence type="ECO:0000256" key="6">
    <source>
        <dbReference type="RuleBase" id="RU367028"/>
    </source>
</evidence>
<name>A0A6V7NHG7_ANACO</name>
<protein>
    <recommendedName>
        <fullName evidence="6">Transcription repressor</fullName>
    </recommendedName>
    <alternativeName>
        <fullName evidence="6">Ovate family protein</fullName>
    </alternativeName>
</protein>
<keyword evidence="4 6" id="KW-0804">Transcription</keyword>
<dbReference type="NCBIfam" id="TIGR01568">
    <property type="entry name" value="A_thal_3678"/>
    <property type="match status" value="1"/>
</dbReference>
<sequence length="212" mass="23623">MASTRRSGFGLRQPVVVDVGCSCRRPKKLSSLFSSFSISHSKPKNASTSSSSPATTMNTTTTTTTTTTAAAAASTASTWDASFTTTNSLYEEEEEEEYHHSPQQPSSTKEETLRSEQWWAQEEGEEEEEEGAGQGRVERESVAVAVETEEPYEDFKESMVRMVVENEIYAWDDLNDLLHRFLSLNSPRHHSLILRAFADLWTGLFSPPSPCL</sequence>
<dbReference type="AlphaFoldDB" id="A0A6V7NHG7"/>
<dbReference type="GO" id="GO:0005634">
    <property type="term" value="C:nucleus"/>
    <property type="evidence" value="ECO:0007669"/>
    <property type="project" value="UniProtKB-SubCell"/>
</dbReference>
<evidence type="ECO:0000256" key="3">
    <source>
        <dbReference type="ARBA" id="ARBA00023015"/>
    </source>
</evidence>
<gene>
    <name evidence="9" type="ORF">CB5_LOCUS1238</name>
</gene>
<evidence type="ECO:0000256" key="7">
    <source>
        <dbReference type="SAM" id="MobiDB-lite"/>
    </source>
</evidence>
<evidence type="ECO:0000256" key="4">
    <source>
        <dbReference type="ARBA" id="ARBA00023163"/>
    </source>
</evidence>
<evidence type="ECO:0000256" key="1">
    <source>
        <dbReference type="ARBA" id="ARBA00004123"/>
    </source>
</evidence>
<feature type="region of interest" description="Disordered" evidence="7">
    <location>
        <begin position="38"/>
        <end position="60"/>
    </location>
</feature>